<evidence type="ECO:0000256" key="2">
    <source>
        <dbReference type="SAM" id="SignalP"/>
    </source>
</evidence>
<feature type="compositionally biased region" description="Low complexity" evidence="1">
    <location>
        <begin position="37"/>
        <end position="48"/>
    </location>
</feature>
<keyword evidence="4" id="KW-1185">Reference proteome</keyword>
<evidence type="ECO:0008006" key="5">
    <source>
        <dbReference type="Google" id="ProtNLM"/>
    </source>
</evidence>
<evidence type="ECO:0000313" key="3">
    <source>
        <dbReference type="EMBL" id="MFC5658778.1"/>
    </source>
</evidence>
<dbReference type="Proteomes" id="UP001596065">
    <property type="component" value="Unassembled WGS sequence"/>
</dbReference>
<name>A0ABW0WM03_STRNO</name>
<dbReference type="EMBL" id="JBHSOE010000051">
    <property type="protein sequence ID" value="MFC5658778.1"/>
    <property type="molecule type" value="Genomic_DNA"/>
</dbReference>
<feature type="compositionally biased region" description="Basic and acidic residues" evidence="1">
    <location>
        <begin position="27"/>
        <end position="36"/>
    </location>
</feature>
<dbReference type="RefSeq" id="WP_344353033.1">
    <property type="nucleotide sequence ID" value="NZ_BAAASM010000069.1"/>
</dbReference>
<dbReference type="PROSITE" id="PS51257">
    <property type="entry name" value="PROKAR_LIPOPROTEIN"/>
    <property type="match status" value="1"/>
</dbReference>
<feature type="chain" id="PRO_5045417794" description="Lipoprotein" evidence="2">
    <location>
        <begin position="23"/>
        <end position="261"/>
    </location>
</feature>
<organism evidence="3 4">
    <name type="scientific">Streptomyces nogalater</name>
    <dbReference type="NCBI Taxonomy" id="38314"/>
    <lineage>
        <taxon>Bacteria</taxon>
        <taxon>Bacillati</taxon>
        <taxon>Actinomycetota</taxon>
        <taxon>Actinomycetes</taxon>
        <taxon>Kitasatosporales</taxon>
        <taxon>Streptomycetaceae</taxon>
        <taxon>Streptomyces</taxon>
    </lineage>
</organism>
<feature type="signal peptide" evidence="2">
    <location>
        <begin position="1"/>
        <end position="22"/>
    </location>
</feature>
<keyword evidence="2" id="KW-0732">Signal</keyword>
<proteinExistence type="predicted"/>
<dbReference type="Gene3D" id="2.50.20.20">
    <property type="match status" value="1"/>
</dbReference>
<evidence type="ECO:0000313" key="4">
    <source>
        <dbReference type="Proteomes" id="UP001596065"/>
    </source>
</evidence>
<comment type="caution">
    <text evidence="3">The sequence shown here is derived from an EMBL/GenBank/DDBJ whole genome shotgun (WGS) entry which is preliminary data.</text>
</comment>
<sequence length="261" mass="27401">MTKSTLLAAAALCATAAVTLTACGGDDKKDDGKEKGSSASASATASPAKPFEGLTGDQISEKSRVAMTKLKSFKVKGDMTIDGTAMRFDFAVAAKGDCEGTFTRGDGSAEIRKADGVMYMKGDEKFWQQSGEEDGSSPEETKAFTQLVKGRWFKLGSGAEANEEFPFCDAGVMFEKDKDDTRLTRGPETEVDGTRAVALTGKKGAEKQTLLVAAEGQPYALKMSTEGGKEPGSLEYSAFDKPVTVAAPPAGEVIDANELKG</sequence>
<evidence type="ECO:0000256" key="1">
    <source>
        <dbReference type="SAM" id="MobiDB-lite"/>
    </source>
</evidence>
<feature type="region of interest" description="Disordered" evidence="1">
    <location>
        <begin position="27"/>
        <end position="57"/>
    </location>
</feature>
<accession>A0ABW0WM03</accession>
<protein>
    <recommendedName>
        <fullName evidence="5">Lipoprotein</fullName>
    </recommendedName>
</protein>
<gene>
    <name evidence="3" type="ORF">ACFP3J_25270</name>
</gene>
<reference evidence="4" key="1">
    <citation type="journal article" date="2019" name="Int. J. Syst. Evol. Microbiol.">
        <title>The Global Catalogue of Microorganisms (GCM) 10K type strain sequencing project: providing services to taxonomists for standard genome sequencing and annotation.</title>
        <authorList>
            <consortium name="The Broad Institute Genomics Platform"/>
            <consortium name="The Broad Institute Genome Sequencing Center for Infectious Disease"/>
            <person name="Wu L."/>
            <person name="Ma J."/>
        </authorList>
    </citation>
    <scope>NUCLEOTIDE SEQUENCE [LARGE SCALE GENOMIC DNA]</scope>
    <source>
        <strain evidence="4">KCTC 5701</strain>
    </source>
</reference>